<feature type="compositionally biased region" description="Basic and acidic residues" evidence="1">
    <location>
        <begin position="153"/>
        <end position="165"/>
    </location>
</feature>
<dbReference type="PROSITE" id="PS50330">
    <property type="entry name" value="UIM"/>
    <property type="match status" value="1"/>
</dbReference>
<dbReference type="OrthoDB" id="443682at2759"/>
<evidence type="ECO:0008006" key="4">
    <source>
        <dbReference type="Google" id="ProtNLM"/>
    </source>
</evidence>
<comment type="caution">
    <text evidence="2">The sequence shown here is derived from an EMBL/GenBank/DDBJ whole genome shotgun (WGS) entry which is preliminary data.</text>
</comment>
<protein>
    <recommendedName>
        <fullName evidence="4">UBA domain-containing protein</fullName>
    </recommendedName>
</protein>
<feature type="compositionally biased region" description="Basic and acidic residues" evidence="1">
    <location>
        <begin position="172"/>
        <end position="184"/>
    </location>
</feature>
<keyword evidence="3" id="KW-1185">Reference proteome</keyword>
<reference evidence="2 3" key="1">
    <citation type="journal article" date="2019" name="New Phytol.">
        <title>Comparative genomics reveals unique wood-decay strategies and fruiting body development in the Schizophyllaceae.</title>
        <authorList>
            <person name="Almasi E."/>
            <person name="Sahu N."/>
            <person name="Krizsan K."/>
            <person name="Balint B."/>
            <person name="Kovacs G.M."/>
            <person name="Kiss B."/>
            <person name="Cseklye J."/>
            <person name="Drula E."/>
            <person name="Henrissat B."/>
            <person name="Nagy I."/>
            <person name="Chovatia M."/>
            <person name="Adam C."/>
            <person name="LaButti K."/>
            <person name="Lipzen A."/>
            <person name="Riley R."/>
            <person name="Grigoriev I.V."/>
            <person name="Nagy L.G."/>
        </authorList>
    </citation>
    <scope>NUCLEOTIDE SEQUENCE [LARGE SCALE GENOMIC DNA]</scope>
    <source>
        <strain evidence="2 3">NL-1724</strain>
    </source>
</reference>
<organism evidence="2 3">
    <name type="scientific">Schizophyllum amplum</name>
    <dbReference type="NCBI Taxonomy" id="97359"/>
    <lineage>
        <taxon>Eukaryota</taxon>
        <taxon>Fungi</taxon>
        <taxon>Dikarya</taxon>
        <taxon>Basidiomycota</taxon>
        <taxon>Agaricomycotina</taxon>
        <taxon>Agaricomycetes</taxon>
        <taxon>Agaricomycetidae</taxon>
        <taxon>Agaricales</taxon>
        <taxon>Schizophyllaceae</taxon>
        <taxon>Schizophyllum</taxon>
    </lineage>
</organism>
<dbReference type="EMBL" id="VDMD01000003">
    <property type="protein sequence ID" value="TRM66958.1"/>
    <property type="molecule type" value="Genomic_DNA"/>
</dbReference>
<gene>
    <name evidence="2" type="ORF">BD626DRAFT_484340</name>
</gene>
<dbReference type="InterPro" id="IPR003903">
    <property type="entry name" value="UIM_dom"/>
</dbReference>
<dbReference type="Proteomes" id="UP000320762">
    <property type="component" value="Unassembled WGS sequence"/>
</dbReference>
<name>A0A550CQA6_9AGAR</name>
<feature type="region of interest" description="Disordered" evidence="1">
    <location>
        <begin position="106"/>
        <end position="129"/>
    </location>
</feature>
<feature type="region of interest" description="Disordered" evidence="1">
    <location>
        <begin position="145"/>
        <end position="194"/>
    </location>
</feature>
<sequence>MTVYQPTPEEYAKYQQLNELMGGDLDSARGLEVLRQTGGDITKAVDIIFSAVSSDAEVQHVETASTSAHSSAPFTPTPLRQTAAPNVIDLTAGETEDEELQRALQISRGDTSGDIHQPQFGPSERGADANWSMVPASAVRLSDCSVRGGADGCVDKRGGDAEQRRPCAAGRAGRELSGLDDRRSSGGAEHGGPR</sequence>
<evidence type="ECO:0000313" key="3">
    <source>
        <dbReference type="Proteomes" id="UP000320762"/>
    </source>
</evidence>
<evidence type="ECO:0000313" key="2">
    <source>
        <dbReference type="EMBL" id="TRM66958.1"/>
    </source>
</evidence>
<accession>A0A550CQA6</accession>
<dbReference type="AlphaFoldDB" id="A0A550CQA6"/>
<evidence type="ECO:0000256" key="1">
    <source>
        <dbReference type="SAM" id="MobiDB-lite"/>
    </source>
</evidence>
<proteinExistence type="predicted"/>